<evidence type="ECO:0000313" key="2">
    <source>
        <dbReference type="EMBL" id="RID41121.1"/>
    </source>
</evidence>
<evidence type="ECO:0000313" key="3">
    <source>
        <dbReference type="Proteomes" id="UP000264353"/>
    </source>
</evidence>
<dbReference type="AlphaFoldDB" id="A0A397XJT2"/>
<dbReference type="PANTHER" id="PTHR31900">
    <property type="entry name" value="F-BOX/RNI SUPERFAMILY PROTEIN-RELATED"/>
    <property type="match status" value="1"/>
</dbReference>
<organism evidence="2 3">
    <name type="scientific">Brassica campestris</name>
    <name type="common">Field mustard</name>
    <dbReference type="NCBI Taxonomy" id="3711"/>
    <lineage>
        <taxon>Eukaryota</taxon>
        <taxon>Viridiplantae</taxon>
        <taxon>Streptophyta</taxon>
        <taxon>Embryophyta</taxon>
        <taxon>Tracheophyta</taxon>
        <taxon>Spermatophyta</taxon>
        <taxon>Magnoliopsida</taxon>
        <taxon>eudicotyledons</taxon>
        <taxon>Gunneridae</taxon>
        <taxon>Pentapetalae</taxon>
        <taxon>rosids</taxon>
        <taxon>malvids</taxon>
        <taxon>Brassicales</taxon>
        <taxon>Brassicaceae</taxon>
        <taxon>Brassiceae</taxon>
        <taxon>Brassica</taxon>
    </lineage>
</organism>
<reference evidence="2 3" key="1">
    <citation type="submission" date="2018-06" db="EMBL/GenBank/DDBJ databases">
        <title>WGS assembly of Brassica rapa FPsc.</title>
        <authorList>
            <person name="Bowman J."/>
            <person name="Kohchi T."/>
            <person name="Yamato K."/>
            <person name="Jenkins J."/>
            <person name="Shu S."/>
            <person name="Ishizaki K."/>
            <person name="Yamaoka S."/>
            <person name="Nishihama R."/>
            <person name="Nakamura Y."/>
            <person name="Berger F."/>
            <person name="Adam C."/>
            <person name="Aki S."/>
            <person name="Althoff F."/>
            <person name="Araki T."/>
            <person name="Arteaga-Vazquez M."/>
            <person name="Balasubrmanian S."/>
            <person name="Bauer D."/>
            <person name="Boehm C."/>
            <person name="Briginshaw L."/>
            <person name="Caballero-Perez J."/>
            <person name="Catarino B."/>
            <person name="Chen F."/>
            <person name="Chiyoda S."/>
            <person name="Chovatia M."/>
            <person name="Davies K."/>
            <person name="Delmans M."/>
            <person name="Demura T."/>
            <person name="Dierschke T."/>
            <person name="Dolan L."/>
            <person name="Dorantes-Acosta A."/>
            <person name="Eklund D."/>
            <person name="Florent S."/>
            <person name="Flores-Sandoval E."/>
            <person name="Fujiyama A."/>
            <person name="Fukuzawa H."/>
            <person name="Galik B."/>
            <person name="Grimanelli D."/>
            <person name="Grimwood J."/>
            <person name="Grossniklaus U."/>
            <person name="Hamada T."/>
            <person name="Haseloff J."/>
            <person name="Hetherington A."/>
            <person name="Higo A."/>
            <person name="Hirakawa Y."/>
            <person name="Hundley H."/>
            <person name="Ikeda Y."/>
            <person name="Inoue K."/>
            <person name="Inoue S."/>
            <person name="Ishida S."/>
            <person name="Jia Q."/>
            <person name="Kakita M."/>
            <person name="Kanazawa T."/>
            <person name="Kawai Y."/>
            <person name="Kawashima T."/>
            <person name="Kennedy M."/>
            <person name="Kinose K."/>
            <person name="Kinoshita T."/>
            <person name="Kohara Y."/>
            <person name="Koide E."/>
            <person name="Komatsu K."/>
            <person name="Kopischke S."/>
            <person name="Kubo M."/>
            <person name="Kyozuka J."/>
            <person name="Lagercrantz U."/>
            <person name="Lin S."/>
            <person name="Lindquist E."/>
            <person name="Lipzen A."/>
            <person name="Lu C."/>
            <person name="Luna E."/>
            <person name="Martienssen R."/>
            <person name="Minamino N."/>
            <person name="Mizutani M."/>
            <person name="Mizutani M."/>
            <person name="Mochizuki N."/>
            <person name="Monte I."/>
            <person name="Mosher R."/>
            <person name="Nagasaki H."/>
            <person name="Nakagami H."/>
            <person name="Naramoto S."/>
            <person name="Nishitani K."/>
            <person name="Ohtani M."/>
            <person name="Okamoto T."/>
            <person name="Okumura M."/>
            <person name="Phillips J."/>
            <person name="Pollak B."/>
            <person name="Reinders A."/>
            <person name="Roevekamp M."/>
            <person name="Sano R."/>
            <person name="Sawa S."/>
            <person name="Schmid M."/>
            <person name="Shirakawa M."/>
            <person name="Solano R."/>
            <person name="Spunde A."/>
            <person name="Suetsugu N."/>
            <person name="Sugano S."/>
            <person name="Sugiyama A."/>
            <person name="Sun R."/>
            <person name="Suzuki Y."/>
            <person name="Takenaka M."/>
            <person name="Takezawa D."/>
            <person name="Tomogane H."/>
            <person name="Tsuzuki M."/>
            <person name="Ueda T."/>
            <person name="Umeda M."/>
            <person name="Ward J."/>
            <person name="Watanabe Y."/>
            <person name="Yazaki K."/>
            <person name="Yokoyama R."/>
            <person name="Yoshitake Y."/>
            <person name="Yotsui I."/>
            <person name="Zachgo S."/>
            <person name="Schmutz J."/>
        </authorList>
    </citation>
    <scope>NUCLEOTIDE SEQUENCE [LARGE SCALE GENOMIC DNA]</scope>
    <source>
        <strain evidence="3">cv. B-3</strain>
    </source>
</reference>
<sequence>MKAAKLRTKDVTFYDRISHLRDDLLFRILSLIPIKFYKRSLQLHEAPVLTTLTLKLSPQSNDLKLASNFPNTVFQKLLVLKLHTVTPHFADSTFLFPVLEKFVVTSSLNYLLRSSFTISVPSLQRLEIKENTCKDLIYLLYTTSLKYLWINHSIGSFKIYEDMPNLVEARLGVAPYHIDEFLRFLTSVQFLSIYIYMYARKVLVLAEKISQRLLHLELYIYGKISRNPQNNPQNYNFSSFRRHIALLQCLLIPVEYNDPPPSICNPSSVPECVSLHLETFQWSGYEGREEEKEVVLYILQKARCLLRSLYLHMVRDPGKSY</sequence>
<feature type="domain" description="FBD" evidence="1">
    <location>
        <begin position="266"/>
        <end position="305"/>
    </location>
</feature>
<protein>
    <recommendedName>
        <fullName evidence="1">FBD domain-containing protein</fullName>
    </recommendedName>
</protein>
<name>A0A397XJT2_BRACM</name>
<gene>
    <name evidence="2" type="ORF">BRARA_J01106</name>
</gene>
<proteinExistence type="predicted"/>
<evidence type="ECO:0000259" key="1">
    <source>
        <dbReference type="Pfam" id="PF08387"/>
    </source>
</evidence>
<dbReference type="Pfam" id="PF08387">
    <property type="entry name" value="FBD"/>
    <property type="match status" value="1"/>
</dbReference>
<dbReference type="PANTHER" id="PTHR31900:SF28">
    <property type="entry name" value="FBD DOMAIN-CONTAINING PROTEIN"/>
    <property type="match status" value="1"/>
</dbReference>
<accession>A0A397XJT2</accession>
<dbReference type="InterPro" id="IPR050232">
    <property type="entry name" value="FBL13/AtMIF1-like"/>
</dbReference>
<dbReference type="EMBL" id="CM010637">
    <property type="protein sequence ID" value="RID41121.1"/>
    <property type="molecule type" value="Genomic_DNA"/>
</dbReference>
<dbReference type="Proteomes" id="UP000264353">
    <property type="component" value="Chromosome A10"/>
</dbReference>
<dbReference type="InterPro" id="IPR006566">
    <property type="entry name" value="FBD"/>
</dbReference>